<protein>
    <submittedName>
        <fullName evidence="1">Uncharacterized protein</fullName>
    </submittedName>
</protein>
<evidence type="ECO:0000313" key="1">
    <source>
        <dbReference type="EMBL" id="KZV40196.1"/>
    </source>
</evidence>
<gene>
    <name evidence="1" type="ORF">F511_05673</name>
</gene>
<name>A0A2Z7C0Z1_9LAMI</name>
<evidence type="ECO:0000313" key="2">
    <source>
        <dbReference type="Proteomes" id="UP000250235"/>
    </source>
</evidence>
<sequence length="204" mass="22658">MCCAISDQRVVLQTSPAFGFAFRLLLRVLRDIVLEFCRCLTLSVVRSASVGELFLTDLSRVFIRSVGFVLFPHIPHLAKFSSIPFSVSRTLEHCSAVSFTANSYRFRPPFFTFEVALDSFREALLIDISFGGCCWLERDREAAPIICSAVRLQCSDLSGCRDVLLAFLRTGTYCVAGSYVLVVPLDSSPGSSFRADLWKFVGSP</sequence>
<dbReference type="Proteomes" id="UP000250235">
    <property type="component" value="Unassembled WGS sequence"/>
</dbReference>
<proteinExistence type="predicted"/>
<accession>A0A2Z7C0Z1</accession>
<keyword evidence="2" id="KW-1185">Reference proteome</keyword>
<organism evidence="1 2">
    <name type="scientific">Dorcoceras hygrometricum</name>
    <dbReference type="NCBI Taxonomy" id="472368"/>
    <lineage>
        <taxon>Eukaryota</taxon>
        <taxon>Viridiplantae</taxon>
        <taxon>Streptophyta</taxon>
        <taxon>Embryophyta</taxon>
        <taxon>Tracheophyta</taxon>
        <taxon>Spermatophyta</taxon>
        <taxon>Magnoliopsida</taxon>
        <taxon>eudicotyledons</taxon>
        <taxon>Gunneridae</taxon>
        <taxon>Pentapetalae</taxon>
        <taxon>asterids</taxon>
        <taxon>lamiids</taxon>
        <taxon>Lamiales</taxon>
        <taxon>Gesneriaceae</taxon>
        <taxon>Didymocarpoideae</taxon>
        <taxon>Trichosporeae</taxon>
        <taxon>Loxocarpinae</taxon>
        <taxon>Dorcoceras</taxon>
    </lineage>
</organism>
<reference evidence="1 2" key="1">
    <citation type="journal article" date="2015" name="Proc. Natl. Acad. Sci. U.S.A.">
        <title>The resurrection genome of Boea hygrometrica: A blueprint for survival of dehydration.</title>
        <authorList>
            <person name="Xiao L."/>
            <person name="Yang G."/>
            <person name="Zhang L."/>
            <person name="Yang X."/>
            <person name="Zhao S."/>
            <person name="Ji Z."/>
            <person name="Zhou Q."/>
            <person name="Hu M."/>
            <person name="Wang Y."/>
            <person name="Chen M."/>
            <person name="Xu Y."/>
            <person name="Jin H."/>
            <person name="Xiao X."/>
            <person name="Hu G."/>
            <person name="Bao F."/>
            <person name="Hu Y."/>
            <person name="Wan P."/>
            <person name="Li L."/>
            <person name="Deng X."/>
            <person name="Kuang T."/>
            <person name="Xiang C."/>
            <person name="Zhu J.K."/>
            <person name="Oliver M.J."/>
            <person name="He Y."/>
        </authorList>
    </citation>
    <scope>NUCLEOTIDE SEQUENCE [LARGE SCALE GENOMIC DNA]</scope>
    <source>
        <strain evidence="2">cv. XS01</strain>
    </source>
</reference>
<dbReference type="EMBL" id="KV000495">
    <property type="protein sequence ID" value="KZV40196.1"/>
    <property type="molecule type" value="Genomic_DNA"/>
</dbReference>
<dbReference type="AlphaFoldDB" id="A0A2Z7C0Z1"/>